<dbReference type="EMBL" id="AP027151">
    <property type="protein sequence ID" value="BDV43790.1"/>
    <property type="molecule type" value="Genomic_DNA"/>
</dbReference>
<reference evidence="1 2" key="1">
    <citation type="submission" date="2022-12" db="EMBL/GenBank/DDBJ databases">
        <title>Polyphasic characterization of Geotalea uranireducens NIT-SL11 newly isolated from a complex of sewage sludge and microbially reduced graphene oxide.</title>
        <authorList>
            <person name="Xie L."/>
            <person name="Yoshida N."/>
            <person name="Meng L."/>
        </authorList>
    </citation>
    <scope>NUCLEOTIDE SEQUENCE [LARGE SCALE GENOMIC DNA]</scope>
    <source>
        <strain evidence="1 2">NIT-SL11</strain>
    </source>
</reference>
<accession>A0ABM8EP21</accession>
<name>A0ABM8EP21_9BACT</name>
<dbReference type="RefSeq" id="WP_281999911.1">
    <property type="nucleotide sequence ID" value="NZ_AP027151.1"/>
</dbReference>
<sequence length="144" mass="15598">MTIAGMRSSGCGLLLRVLVFLVPFFFVLFGTRVPDLSIAAKASPRPRAVTESRAKPSPMLPQAPEMRACPVCLEMPDFAPWCRCLPCAGVSRGVEAVFPLLTNSRGPPAGDGTGFRQQTVMFTPSSITYLMARRAQSHGILWLS</sequence>
<evidence type="ECO:0008006" key="3">
    <source>
        <dbReference type="Google" id="ProtNLM"/>
    </source>
</evidence>
<gene>
    <name evidence="1" type="ORF">GURASL_27130</name>
</gene>
<dbReference type="Proteomes" id="UP001317705">
    <property type="component" value="Chromosome"/>
</dbReference>
<evidence type="ECO:0000313" key="2">
    <source>
        <dbReference type="Proteomes" id="UP001317705"/>
    </source>
</evidence>
<organism evidence="1 2">
    <name type="scientific">Geotalea uraniireducens</name>
    <dbReference type="NCBI Taxonomy" id="351604"/>
    <lineage>
        <taxon>Bacteria</taxon>
        <taxon>Pseudomonadati</taxon>
        <taxon>Thermodesulfobacteriota</taxon>
        <taxon>Desulfuromonadia</taxon>
        <taxon>Geobacterales</taxon>
        <taxon>Geobacteraceae</taxon>
        <taxon>Geotalea</taxon>
    </lineage>
</organism>
<protein>
    <recommendedName>
        <fullName evidence="3">Secreted protein</fullName>
    </recommendedName>
</protein>
<evidence type="ECO:0000313" key="1">
    <source>
        <dbReference type="EMBL" id="BDV43790.1"/>
    </source>
</evidence>
<keyword evidence="2" id="KW-1185">Reference proteome</keyword>
<proteinExistence type="predicted"/>